<dbReference type="GO" id="GO:0140359">
    <property type="term" value="F:ABC-type transporter activity"/>
    <property type="evidence" value="ECO:0007669"/>
    <property type="project" value="InterPro"/>
</dbReference>
<evidence type="ECO:0000256" key="9">
    <source>
        <dbReference type="SAM" id="Phobius"/>
    </source>
</evidence>
<dbReference type="InterPro" id="IPR017871">
    <property type="entry name" value="ABC_transporter-like_CS"/>
</dbReference>
<dbReference type="Pfam" id="PF19055">
    <property type="entry name" value="ABC2_membrane_7"/>
    <property type="match status" value="1"/>
</dbReference>
<accession>A0AAD6BYE0</accession>
<feature type="transmembrane region" description="Helical" evidence="9">
    <location>
        <begin position="1136"/>
        <end position="1169"/>
    </location>
</feature>
<feature type="domain" description="ABC transporter" evidence="10">
    <location>
        <begin position="735"/>
        <end position="977"/>
    </location>
</feature>
<name>A0AAD6BYE0_9EURO</name>
<feature type="transmembrane region" description="Helical" evidence="9">
    <location>
        <begin position="1066"/>
        <end position="1085"/>
    </location>
</feature>
<dbReference type="Pfam" id="PF01061">
    <property type="entry name" value="ABC2_membrane"/>
    <property type="match status" value="2"/>
</dbReference>
<reference evidence="11" key="1">
    <citation type="submission" date="2022-12" db="EMBL/GenBank/DDBJ databases">
        <authorList>
            <person name="Petersen C."/>
        </authorList>
    </citation>
    <scope>NUCLEOTIDE SEQUENCE</scope>
    <source>
        <strain evidence="11">IBT 16125</strain>
    </source>
</reference>
<sequence length="1365" mass="153115">METPSSGTITPVDLENAGPGGSIQKRLTVTFRDLNVRVTAPDAALGSTLWSAVDPRQLGDLFSRKENRKRTILKDVSGQVKPGEMLLVLGRPGSGCTSLLRVLANDRDTFDEVSGETRYGNIDHKAAKQFRQQIMFNNEDDLHFPTLTVNRTMKFALSNKVPNERPDAQADRKDYVLEKRDDILNSLGIGHTKKTRVGNEFIRGVSGGERKRVSLAEVMAGQSPVQMWDNPTRGLDSKAAFEFARLLRLEADENQKTIITTTYQAGNGIYDTFDKVLVLADGRVTYYGPRWLAKGYFESLGFTCPKGANVADYLTSVTVLTERIVRPGWEDKVPNTAEEFEARYRDSYIYQEQMDYMDSPDKLSHETEDLKIAVTSEKRKQHIPRNQSVYTANLWDQIHSCTLRQFQIMWGDKFSLIVKVASAIIQALVCGSIFYNLADDSSSIFLRPGVLFFPVLYFLLESMSETTASFMGRPILSRQKRFGFYRPTAFCIANAITDVPVVIIQVTCFSLILYFMAALQMDAGRFFTFWIIIIVQTLCFIQLFRAVGALCSRFGNASKITGLLSTIFFVYGGYLVPFHQMHVWFRWIFYLNPGAYAFEALMANEFVGRQLVCSEPDYIPYGSGYSSDASPYRGCSVLGSNDEGIIDGAAYIREQYNYSVDHIWRSFGVIVGFWLFFILLTSMGFELLNSQSGSSVLLYKRGSEKTRAKDEERAPATKQAADPSALAGSLKQSIFTWHDLDYHVPFNGEKKQLLNKVFGFVKPGNLVALMGASGAGKTTLLDVLAQRKDSGEIYGTILIDGRPQGISFQRTTGYCEQQDVHEPTATVKEALIFSAVLRQPSSVPYEEKIAYVEHIIGLLELGDIEHALIGVPGAGLSIEQRKRVTLGVELVAKPTLLFLDEPTSGLDGQSAYNIVRFLRKLVDGGQAVLCTIHQPSAVLFDAFDGLLLLAKGGRMTYFGETGQESSKILDYFARNGAPCPPDANPAEHIIEVVQGSGTSEKTDWVEIWSRSEERQKALEELEALNQSGLADPNYVEDTANFATSHWFQFKTVAIRLSIKIWRSPDYMWNKIILHIFAALFSGFTFWKVGDGTFSLQLRLFAIFNFIFVAPGCIIQMQPFFLANRDIFETREKKSKTYHWLAFIGAQTIAEIPYLIICATLYFVCFYFTVGFPIKASVSGHFYLQMIFYEFLYTSIGQAIAAYSPNEYFAAVMNPVLIGAGLISFCGVVVPYSQLQAFWRYWIYYLDPFTYLVGGLLGEVLWDVKVQCEPSEFVTFSAPSGQTCGEYMADFLSSQAGYLLDSNSTTICSFCQYSTGADYAKTFNLKAKYYSWRDTGITALFCISSYALVFLMMKLRSKKTKSARSE</sequence>
<dbReference type="InterPro" id="IPR034001">
    <property type="entry name" value="ABCG_PDR_1"/>
</dbReference>
<feature type="transmembrane region" description="Helical" evidence="9">
    <location>
        <begin position="527"/>
        <end position="548"/>
    </location>
</feature>
<dbReference type="RefSeq" id="XP_056760923.1">
    <property type="nucleotide sequence ID" value="XM_056916169.1"/>
</dbReference>
<feature type="transmembrane region" description="Helical" evidence="9">
    <location>
        <begin position="663"/>
        <end position="685"/>
    </location>
</feature>
<evidence type="ECO:0000256" key="5">
    <source>
        <dbReference type="ARBA" id="ARBA00022741"/>
    </source>
</evidence>
<evidence type="ECO:0000259" key="10">
    <source>
        <dbReference type="PROSITE" id="PS50893"/>
    </source>
</evidence>
<dbReference type="GeneID" id="81606412"/>
<keyword evidence="12" id="KW-1185">Reference proteome</keyword>
<dbReference type="GO" id="GO:0016887">
    <property type="term" value="F:ATP hydrolysis activity"/>
    <property type="evidence" value="ECO:0007669"/>
    <property type="project" value="InterPro"/>
</dbReference>
<comment type="caution">
    <text evidence="11">The sequence shown here is derived from an EMBL/GenBank/DDBJ whole genome shotgun (WGS) entry which is preliminary data.</text>
</comment>
<dbReference type="Pfam" id="PF00005">
    <property type="entry name" value="ABC_tran"/>
    <property type="match status" value="2"/>
</dbReference>
<feature type="transmembrane region" description="Helical" evidence="9">
    <location>
        <begin position="416"/>
        <end position="438"/>
    </location>
</feature>
<evidence type="ECO:0000256" key="2">
    <source>
        <dbReference type="ARBA" id="ARBA00006012"/>
    </source>
</evidence>
<dbReference type="Proteomes" id="UP001213681">
    <property type="component" value="Unassembled WGS sequence"/>
</dbReference>
<protein>
    <recommendedName>
        <fullName evidence="10">ABC transporter domain-containing protein</fullName>
    </recommendedName>
</protein>
<dbReference type="InterPro" id="IPR043926">
    <property type="entry name" value="ABCG_dom"/>
</dbReference>
<organism evidence="11 12">
    <name type="scientific">Penicillium daleae</name>
    <dbReference type="NCBI Taxonomy" id="63821"/>
    <lineage>
        <taxon>Eukaryota</taxon>
        <taxon>Fungi</taxon>
        <taxon>Dikarya</taxon>
        <taxon>Ascomycota</taxon>
        <taxon>Pezizomycotina</taxon>
        <taxon>Eurotiomycetes</taxon>
        <taxon>Eurotiomycetidae</taxon>
        <taxon>Eurotiales</taxon>
        <taxon>Aspergillaceae</taxon>
        <taxon>Penicillium</taxon>
    </lineage>
</organism>
<keyword evidence="3" id="KW-0813">Transport</keyword>
<dbReference type="SUPFAM" id="SSF52540">
    <property type="entry name" value="P-loop containing nucleoside triphosphate hydrolases"/>
    <property type="match status" value="2"/>
</dbReference>
<dbReference type="EMBL" id="JAPVEA010000009">
    <property type="protein sequence ID" value="KAJ5433632.1"/>
    <property type="molecule type" value="Genomic_DNA"/>
</dbReference>
<dbReference type="Gene3D" id="3.40.50.300">
    <property type="entry name" value="P-loop containing nucleotide triphosphate hydrolases"/>
    <property type="match status" value="2"/>
</dbReference>
<comment type="similarity">
    <text evidence="2">Belongs to the ABC transporter superfamily. ABCG family. PDR (TC 3.A.1.205) subfamily.</text>
</comment>
<evidence type="ECO:0000313" key="11">
    <source>
        <dbReference type="EMBL" id="KAJ5433632.1"/>
    </source>
</evidence>
<dbReference type="PROSITE" id="PS00211">
    <property type="entry name" value="ABC_TRANSPORTER_1"/>
    <property type="match status" value="1"/>
</dbReference>
<keyword evidence="5" id="KW-0547">Nucleotide-binding</keyword>
<keyword evidence="4 9" id="KW-0812">Transmembrane</keyword>
<feature type="transmembrane region" description="Helical" evidence="9">
    <location>
        <begin position="560"/>
        <end position="578"/>
    </location>
</feature>
<dbReference type="GO" id="GO:0005524">
    <property type="term" value="F:ATP binding"/>
    <property type="evidence" value="ECO:0007669"/>
    <property type="project" value="UniProtKB-KW"/>
</dbReference>
<dbReference type="InterPro" id="IPR003439">
    <property type="entry name" value="ABC_transporter-like_ATP-bd"/>
</dbReference>
<evidence type="ECO:0000256" key="6">
    <source>
        <dbReference type="ARBA" id="ARBA00022840"/>
    </source>
</evidence>
<feature type="transmembrane region" description="Helical" evidence="9">
    <location>
        <begin position="1207"/>
        <end position="1229"/>
    </location>
</feature>
<evidence type="ECO:0000256" key="8">
    <source>
        <dbReference type="ARBA" id="ARBA00023136"/>
    </source>
</evidence>
<dbReference type="InterPro" id="IPR013525">
    <property type="entry name" value="ABC2_TM"/>
</dbReference>
<dbReference type="FunFam" id="3.40.50.300:FF:000054">
    <property type="entry name" value="ABC multidrug transporter atrF"/>
    <property type="match status" value="1"/>
</dbReference>
<comment type="subcellular location">
    <subcellularLocation>
        <location evidence="1">Membrane</location>
        <topology evidence="1">Multi-pass membrane protein</topology>
    </subcellularLocation>
</comment>
<dbReference type="GO" id="GO:0016020">
    <property type="term" value="C:membrane"/>
    <property type="evidence" value="ECO:0007669"/>
    <property type="project" value="UniProtKB-SubCell"/>
</dbReference>
<feature type="transmembrane region" description="Helical" evidence="9">
    <location>
        <begin position="484"/>
        <end position="515"/>
    </location>
</feature>
<reference evidence="11" key="2">
    <citation type="journal article" date="2023" name="IMA Fungus">
        <title>Comparative genomic study of the Penicillium genus elucidates a diverse pangenome and 15 lateral gene transfer events.</title>
        <authorList>
            <person name="Petersen C."/>
            <person name="Sorensen T."/>
            <person name="Nielsen M.R."/>
            <person name="Sondergaard T.E."/>
            <person name="Sorensen J.L."/>
            <person name="Fitzpatrick D.A."/>
            <person name="Frisvad J.C."/>
            <person name="Nielsen K.L."/>
        </authorList>
    </citation>
    <scope>NUCLEOTIDE SEQUENCE</scope>
    <source>
        <strain evidence="11">IBT 16125</strain>
    </source>
</reference>
<dbReference type="CDD" id="cd03233">
    <property type="entry name" value="ABCG_PDR_domain1"/>
    <property type="match status" value="1"/>
</dbReference>
<dbReference type="InterPro" id="IPR034003">
    <property type="entry name" value="ABCG_PDR_2"/>
</dbReference>
<keyword evidence="6" id="KW-0067">ATP-binding</keyword>
<feature type="transmembrane region" description="Helical" evidence="9">
    <location>
        <begin position="1097"/>
        <end position="1116"/>
    </location>
</feature>
<dbReference type="InterPro" id="IPR003593">
    <property type="entry name" value="AAA+_ATPase"/>
</dbReference>
<dbReference type="SMART" id="SM00382">
    <property type="entry name" value="AAA"/>
    <property type="match status" value="2"/>
</dbReference>
<gene>
    <name evidence="11" type="ORF">N7458_012788</name>
</gene>
<dbReference type="Pfam" id="PF06422">
    <property type="entry name" value="PDR_CDR"/>
    <property type="match status" value="1"/>
</dbReference>
<dbReference type="InterPro" id="IPR027417">
    <property type="entry name" value="P-loop_NTPase"/>
</dbReference>
<dbReference type="CDD" id="cd03232">
    <property type="entry name" value="ABCG_PDR_domain2"/>
    <property type="match status" value="1"/>
</dbReference>
<feature type="transmembrane region" description="Helical" evidence="9">
    <location>
        <begin position="1181"/>
        <end position="1201"/>
    </location>
</feature>
<evidence type="ECO:0000313" key="12">
    <source>
        <dbReference type="Proteomes" id="UP001213681"/>
    </source>
</evidence>
<proteinExistence type="inferred from homology"/>
<evidence type="ECO:0000256" key="7">
    <source>
        <dbReference type="ARBA" id="ARBA00022989"/>
    </source>
</evidence>
<dbReference type="InterPro" id="IPR010929">
    <property type="entry name" value="PDR_CDR_ABC"/>
</dbReference>
<keyword evidence="7 9" id="KW-1133">Transmembrane helix</keyword>
<keyword evidence="8 9" id="KW-0472">Membrane</keyword>
<dbReference type="PANTHER" id="PTHR19241">
    <property type="entry name" value="ATP-BINDING CASSETTE TRANSPORTER"/>
    <property type="match status" value="1"/>
</dbReference>
<evidence type="ECO:0000256" key="3">
    <source>
        <dbReference type="ARBA" id="ARBA00022448"/>
    </source>
</evidence>
<feature type="domain" description="ABC transporter" evidence="10">
    <location>
        <begin position="56"/>
        <end position="306"/>
    </location>
</feature>
<evidence type="ECO:0000256" key="4">
    <source>
        <dbReference type="ARBA" id="ARBA00022692"/>
    </source>
</evidence>
<feature type="transmembrane region" description="Helical" evidence="9">
    <location>
        <begin position="1241"/>
        <end position="1261"/>
    </location>
</feature>
<dbReference type="PROSITE" id="PS50893">
    <property type="entry name" value="ABC_TRANSPORTER_2"/>
    <property type="match status" value="2"/>
</dbReference>
<feature type="transmembrane region" description="Helical" evidence="9">
    <location>
        <begin position="1335"/>
        <end position="1354"/>
    </location>
</feature>
<feature type="transmembrane region" description="Helical" evidence="9">
    <location>
        <begin position="444"/>
        <end position="463"/>
    </location>
</feature>
<evidence type="ECO:0000256" key="1">
    <source>
        <dbReference type="ARBA" id="ARBA00004141"/>
    </source>
</evidence>